<evidence type="ECO:0000256" key="3">
    <source>
        <dbReference type="ARBA" id="ARBA00004613"/>
    </source>
</evidence>
<evidence type="ECO:0000256" key="7">
    <source>
        <dbReference type="ARBA" id="ARBA00022692"/>
    </source>
</evidence>
<evidence type="ECO:0000256" key="12">
    <source>
        <dbReference type="SAM" id="Phobius"/>
    </source>
</evidence>
<feature type="domain" description="PLD phosphodiesterase" evidence="13">
    <location>
        <begin position="219"/>
        <end position="246"/>
    </location>
</feature>
<evidence type="ECO:0000256" key="9">
    <source>
        <dbReference type="ARBA" id="ARBA00022989"/>
    </source>
</evidence>
<feature type="transmembrane region" description="Helical" evidence="12">
    <location>
        <begin position="41"/>
        <end position="62"/>
    </location>
</feature>
<dbReference type="PROSITE" id="PS50035">
    <property type="entry name" value="PLD"/>
    <property type="match status" value="2"/>
</dbReference>
<dbReference type="EMBL" id="JAAQPH010000001">
    <property type="protein sequence ID" value="NIA67204.1"/>
    <property type="molecule type" value="Genomic_DNA"/>
</dbReference>
<protein>
    <recommendedName>
        <fullName evidence="11">Cardiolipin synthase</fullName>
        <ecNumber evidence="11">2.7.8.-</ecNumber>
    </recommendedName>
</protein>
<evidence type="ECO:0000256" key="1">
    <source>
        <dbReference type="ARBA" id="ARBA00003145"/>
    </source>
</evidence>
<name>A0A967EV27_9PROT</name>
<keyword evidence="8" id="KW-0677">Repeat</keyword>
<dbReference type="SUPFAM" id="SSF56024">
    <property type="entry name" value="Phospholipase D/nuclease"/>
    <property type="match status" value="2"/>
</dbReference>
<reference evidence="14" key="1">
    <citation type="submission" date="2020-03" db="EMBL/GenBank/DDBJ databases">
        <title>Genome of Pelagibius litoralis DSM 21314T.</title>
        <authorList>
            <person name="Wang G."/>
        </authorList>
    </citation>
    <scope>NUCLEOTIDE SEQUENCE</scope>
    <source>
        <strain evidence="14">DSM 21314</strain>
    </source>
</reference>
<sequence>MLPESADDFWFLLGLLAGLIYLSGIFSAFHAAVRTRTAQGAVAWTISLITFPYLALPLYWIFGRGRFHGYVAARRSGDLKIHNIATELRGRLLDAGGIDGAVTPSQQVLETLAGMPFTRGNNVDLLEDGGAAYGAMFGAIDEADDYILLQSYLIRDDDLGRDLKARLLRKARNGLAVYLLYDEIGSYGLPPAFGAELKAGGVRVCAFSTTQGPINRFQLNFRNHRKTLVVDGRLAFVGGLNFGDEYLGRDGQYGPWRDTHVYVSGPAVQAVQLAFVEDWYWAAHEVPELLWEPRKAEQGGKLALVLPTGPADYWDSCELFLLEVITTAKRRIWIASPYFVPDEQIIGALQLARLRGVEVRILLSKKADHFLVDWASYAHYPMAERAGIEIYRYDAGFLHQKVLLVDDTLASVGTANLDNRSFRLNFEISMVIWDRGFAGEVEAMLLNDFSASRKVVAGELDEKPLWFRFGVSLSRLLAPIL</sequence>
<dbReference type="GO" id="GO:0008808">
    <property type="term" value="F:cardiolipin synthase activity"/>
    <property type="evidence" value="ECO:0007669"/>
    <property type="project" value="UniProtKB-UniRule"/>
</dbReference>
<keyword evidence="10 12" id="KW-0472">Membrane</keyword>
<dbReference type="Gene3D" id="3.30.870.10">
    <property type="entry name" value="Endonuclease Chain A"/>
    <property type="match status" value="2"/>
</dbReference>
<proteinExistence type="predicted"/>
<dbReference type="GO" id="GO:0032049">
    <property type="term" value="P:cardiolipin biosynthetic process"/>
    <property type="evidence" value="ECO:0007669"/>
    <property type="project" value="UniProtKB-UniRule"/>
</dbReference>
<evidence type="ECO:0000256" key="4">
    <source>
        <dbReference type="ARBA" id="ARBA00022475"/>
    </source>
</evidence>
<evidence type="ECO:0000256" key="2">
    <source>
        <dbReference type="ARBA" id="ARBA00004236"/>
    </source>
</evidence>
<evidence type="ECO:0000256" key="8">
    <source>
        <dbReference type="ARBA" id="ARBA00022737"/>
    </source>
</evidence>
<dbReference type="InterPro" id="IPR001736">
    <property type="entry name" value="PLipase_D/transphosphatidylase"/>
</dbReference>
<feature type="domain" description="PLD phosphodiesterase" evidence="13">
    <location>
        <begin position="394"/>
        <end position="421"/>
    </location>
</feature>
<keyword evidence="9 12" id="KW-1133">Transmembrane helix</keyword>
<evidence type="ECO:0000259" key="13">
    <source>
        <dbReference type="PROSITE" id="PS50035"/>
    </source>
</evidence>
<feature type="transmembrane region" description="Helical" evidence="12">
    <location>
        <begin position="9"/>
        <end position="29"/>
    </location>
</feature>
<comment type="function">
    <text evidence="1">Could be a virulence factor.</text>
</comment>
<dbReference type="PANTHER" id="PTHR21248">
    <property type="entry name" value="CARDIOLIPIN SYNTHASE"/>
    <property type="match status" value="1"/>
</dbReference>
<keyword evidence="5" id="KW-0964">Secreted</keyword>
<evidence type="ECO:0000313" key="15">
    <source>
        <dbReference type="Proteomes" id="UP000761264"/>
    </source>
</evidence>
<evidence type="ECO:0000256" key="10">
    <source>
        <dbReference type="ARBA" id="ARBA00023136"/>
    </source>
</evidence>
<dbReference type="PANTHER" id="PTHR21248:SF22">
    <property type="entry name" value="PHOSPHOLIPASE D"/>
    <property type="match status" value="1"/>
</dbReference>
<evidence type="ECO:0000256" key="5">
    <source>
        <dbReference type="ARBA" id="ARBA00022525"/>
    </source>
</evidence>
<dbReference type="EC" id="2.7.8.-" evidence="11"/>
<dbReference type="AlphaFoldDB" id="A0A967EV27"/>
<dbReference type="Proteomes" id="UP000761264">
    <property type="component" value="Unassembled WGS sequence"/>
</dbReference>
<dbReference type="InterPro" id="IPR022924">
    <property type="entry name" value="Cardiolipin_synthase"/>
</dbReference>
<evidence type="ECO:0000256" key="6">
    <source>
        <dbReference type="ARBA" id="ARBA00022679"/>
    </source>
</evidence>
<keyword evidence="4" id="KW-1003">Cell membrane</keyword>
<dbReference type="Pfam" id="PF13091">
    <property type="entry name" value="PLDc_2"/>
    <property type="match status" value="1"/>
</dbReference>
<dbReference type="InterPro" id="IPR025202">
    <property type="entry name" value="PLD-like_dom"/>
</dbReference>
<dbReference type="Pfam" id="PF00614">
    <property type="entry name" value="PLDc"/>
    <property type="match status" value="1"/>
</dbReference>
<keyword evidence="7 12" id="KW-0812">Transmembrane</keyword>
<evidence type="ECO:0000313" key="14">
    <source>
        <dbReference type="EMBL" id="NIA67204.1"/>
    </source>
</evidence>
<comment type="caution">
    <text evidence="14">The sequence shown here is derived from an EMBL/GenBank/DDBJ whole genome shotgun (WGS) entry which is preliminary data.</text>
</comment>
<accession>A0A967EV27</accession>
<gene>
    <name evidence="14" type="primary">cls</name>
    <name evidence="14" type="ORF">HBA54_01205</name>
</gene>
<dbReference type="NCBIfam" id="TIGR04265">
    <property type="entry name" value="bac_cardiolipin"/>
    <property type="match status" value="1"/>
</dbReference>
<dbReference type="SMART" id="SM00155">
    <property type="entry name" value="PLDc"/>
    <property type="match status" value="2"/>
</dbReference>
<dbReference type="GO" id="GO:0005886">
    <property type="term" value="C:plasma membrane"/>
    <property type="evidence" value="ECO:0007669"/>
    <property type="project" value="UniProtKB-SubCell"/>
</dbReference>
<organism evidence="14 15">
    <name type="scientific">Pelagibius litoralis</name>
    <dbReference type="NCBI Taxonomy" id="374515"/>
    <lineage>
        <taxon>Bacteria</taxon>
        <taxon>Pseudomonadati</taxon>
        <taxon>Pseudomonadota</taxon>
        <taxon>Alphaproteobacteria</taxon>
        <taxon>Rhodospirillales</taxon>
        <taxon>Rhodovibrionaceae</taxon>
        <taxon>Pelagibius</taxon>
    </lineage>
</organism>
<keyword evidence="15" id="KW-1185">Reference proteome</keyword>
<comment type="subcellular location">
    <subcellularLocation>
        <location evidence="2">Cell membrane</location>
    </subcellularLocation>
    <subcellularLocation>
        <location evidence="3">Secreted</location>
    </subcellularLocation>
</comment>
<evidence type="ECO:0000256" key="11">
    <source>
        <dbReference type="NCBIfam" id="TIGR04265"/>
    </source>
</evidence>
<keyword evidence="6" id="KW-0808">Transferase</keyword>
<dbReference type="GO" id="GO:0005576">
    <property type="term" value="C:extracellular region"/>
    <property type="evidence" value="ECO:0007669"/>
    <property type="project" value="UniProtKB-SubCell"/>
</dbReference>